<dbReference type="EMBL" id="ML976661">
    <property type="protein sequence ID" value="KAF1978218.1"/>
    <property type="molecule type" value="Genomic_DNA"/>
</dbReference>
<feature type="non-terminal residue" evidence="1">
    <location>
        <position position="105"/>
    </location>
</feature>
<protein>
    <submittedName>
        <fullName evidence="1">Uncharacterized protein</fullName>
    </submittedName>
</protein>
<dbReference type="Proteomes" id="UP000800036">
    <property type="component" value="Unassembled WGS sequence"/>
</dbReference>
<proteinExistence type="predicted"/>
<dbReference type="AlphaFoldDB" id="A0A6A5VND6"/>
<feature type="non-terminal residue" evidence="1">
    <location>
        <position position="1"/>
    </location>
</feature>
<dbReference type="OrthoDB" id="3251507at2759"/>
<sequence>PRLGPHEPQLSRFFEPLVFLYTLGRTRGEHTREMTYNGTEISYLSRKHLIRKLLCDLAYMCDCEKGGDTVTAIGLESKPHGHIFWVASNTNPFIKTIPFLVSLLA</sequence>
<reference evidence="1" key="1">
    <citation type="journal article" date="2020" name="Stud. Mycol.">
        <title>101 Dothideomycetes genomes: a test case for predicting lifestyles and emergence of pathogens.</title>
        <authorList>
            <person name="Haridas S."/>
            <person name="Albert R."/>
            <person name="Binder M."/>
            <person name="Bloem J."/>
            <person name="Labutti K."/>
            <person name="Salamov A."/>
            <person name="Andreopoulos B."/>
            <person name="Baker S."/>
            <person name="Barry K."/>
            <person name="Bills G."/>
            <person name="Bluhm B."/>
            <person name="Cannon C."/>
            <person name="Castanera R."/>
            <person name="Culley D."/>
            <person name="Daum C."/>
            <person name="Ezra D."/>
            <person name="Gonzalez J."/>
            <person name="Henrissat B."/>
            <person name="Kuo A."/>
            <person name="Liang C."/>
            <person name="Lipzen A."/>
            <person name="Lutzoni F."/>
            <person name="Magnuson J."/>
            <person name="Mondo S."/>
            <person name="Nolan M."/>
            <person name="Ohm R."/>
            <person name="Pangilinan J."/>
            <person name="Park H.-J."/>
            <person name="Ramirez L."/>
            <person name="Alfaro M."/>
            <person name="Sun H."/>
            <person name="Tritt A."/>
            <person name="Yoshinaga Y."/>
            <person name="Zwiers L.-H."/>
            <person name="Turgeon B."/>
            <person name="Goodwin S."/>
            <person name="Spatafora J."/>
            <person name="Crous P."/>
            <person name="Grigoriev I."/>
        </authorList>
    </citation>
    <scope>NUCLEOTIDE SEQUENCE</scope>
    <source>
        <strain evidence="1">CBS 107.79</strain>
    </source>
</reference>
<name>A0A6A5VND6_9PLEO</name>
<evidence type="ECO:0000313" key="2">
    <source>
        <dbReference type="Proteomes" id="UP000800036"/>
    </source>
</evidence>
<evidence type="ECO:0000313" key="1">
    <source>
        <dbReference type="EMBL" id="KAF1978218.1"/>
    </source>
</evidence>
<organism evidence="1 2">
    <name type="scientific">Bimuria novae-zelandiae CBS 107.79</name>
    <dbReference type="NCBI Taxonomy" id="1447943"/>
    <lineage>
        <taxon>Eukaryota</taxon>
        <taxon>Fungi</taxon>
        <taxon>Dikarya</taxon>
        <taxon>Ascomycota</taxon>
        <taxon>Pezizomycotina</taxon>
        <taxon>Dothideomycetes</taxon>
        <taxon>Pleosporomycetidae</taxon>
        <taxon>Pleosporales</taxon>
        <taxon>Massarineae</taxon>
        <taxon>Didymosphaeriaceae</taxon>
        <taxon>Bimuria</taxon>
    </lineage>
</organism>
<keyword evidence="2" id="KW-1185">Reference proteome</keyword>
<gene>
    <name evidence="1" type="ORF">BU23DRAFT_379484</name>
</gene>
<dbReference type="PANTHER" id="PTHR42037">
    <property type="match status" value="1"/>
</dbReference>
<accession>A0A6A5VND6</accession>
<dbReference type="PANTHER" id="PTHR42037:SF1">
    <property type="match status" value="1"/>
</dbReference>